<evidence type="ECO:0000256" key="4">
    <source>
        <dbReference type="ARBA" id="ARBA00023172"/>
    </source>
</evidence>
<dbReference type="GO" id="GO:0006310">
    <property type="term" value="P:DNA recombination"/>
    <property type="evidence" value="ECO:0007669"/>
    <property type="project" value="UniProtKB-KW"/>
</dbReference>
<dbReference type="Proteomes" id="UP000054977">
    <property type="component" value="Unassembled WGS sequence"/>
</dbReference>
<name>A0A158JLH9_9BURK</name>
<protein>
    <submittedName>
        <fullName evidence="6">Integrase family protein</fullName>
    </submittedName>
</protein>
<dbReference type="InterPro" id="IPR013762">
    <property type="entry name" value="Integrase-like_cat_sf"/>
</dbReference>
<evidence type="ECO:0000256" key="3">
    <source>
        <dbReference type="ARBA" id="ARBA00023125"/>
    </source>
</evidence>
<proteinExistence type="inferred from homology"/>
<evidence type="ECO:0000313" key="6">
    <source>
        <dbReference type="EMBL" id="SAL69289.1"/>
    </source>
</evidence>
<dbReference type="STRING" id="326474.AWB65_06814"/>
<dbReference type="PANTHER" id="PTHR30349:SF41">
    <property type="entry name" value="INTEGRASE_RECOMBINASE PROTEIN MJ0367-RELATED"/>
    <property type="match status" value="1"/>
</dbReference>
<comment type="similarity">
    <text evidence="1">Belongs to the 'phage' integrase family.</text>
</comment>
<dbReference type="InterPro" id="IPR050090">
    <property type="entry name" value="Tyrosine_recombinase_XerCD"/>
</dbReference>
<dbReference type="RefSeq" id="WP_087671199.1">
    <property type="nucleotide sequence ID" value="NZ_FCNW02000132.1"/>
</dbReference>
<evidence type="ECO:0000313" key="7">
    <source>
        <dbReference type="Proteomes" id="UP000054977"/>
    </source>
</evidence>
<feature type="domain" description="Tyr recombinase" evidence="5">
    <location>
        <begin position="235"/>
        <end position="438"/>
    </location>
</feature>
<reference evidence="6" key="1">
    <citation type="submission" date="2016-01" db="EMBL/GenBank/DDBJ databases">
        <authorList>
            <person name="Peeters C."/>
        </authorList>
    </citation>
    <scope>NUCLEOTIDE SEQUENCE [LARGE SCALE GENOMIC DNA]</scope>
    <source>
        <strain evidence="6">LMG 22934</strain>
    </source>
</reference>
<keyword evidence="2" id="KW-0229">DNA integration</keyword>
<evidence type="ECO:0000259" key="5">
    <source>
        <dbReference type="PROSITE" id="PS51898"/>
    </source>
</evidence>
<dbReference type="PROSITE" id="PS51898">
    <property type="entry name" value="TYR_RECOMBINASE"/>
    <property type="match status" value="1"/>
</dbReference>
<sequence>MTHLSFNNAALIERFLQAQGFRHPATHKNYAGILCNFTGFLADHGAITSPDVAIVTQWLKEHSLKWKVHILYHRAFLIERYVRWLHEQGMIASNPFTELHRQYGPRTTPIVRALVSEDSDEALHNQSQLPRFGSFLGVVMAQHVSHMRVLGYRYRTEEQRLLRFDRFLQRHPELAGLTLSELVEHWSQEEPSPYHLFEARRAGRTVSKAMHRIDPRVPVLSIGDGVARAARQQQRSPYLYTDDEIQRILHAALLYPSPKALWRPVTLFTMLVLAYCAGLRGGEVARLMLGDVDLREQTLEIRETKFFKNRRLPLAAGVMASIKHYLGVREQAGAPTNPESPLFWSPQRNCGYTVGGVRLILTDVLRRADVKPARGAVGPRVHDLRHTMVGHRMRDWYKSGINPQSKLPYLATYLGHKDIRSTLVYLNITPELLQNASERFRKNGAAALQTREILP</sequence>
<dbReference type="InterPro" id="IPR002104">
    <property type="entry name" value="Integrase_catalytic"/>
</dbReference>
<keyword evidence="4" id="KW-0233">DNA recombination</keyword>
<keyword evidence="3" id="KW-0238">DNA-binding</keyword>
<evidence type="ECO:0000256" key="1">
    <source>
        <dbReference type="ARBA" id="ARBA00008857"/>
    </source>
</evidence>
<dbReference type="InterPro" id="IPR011010">
    <property type="entry name" value="DNA_brk_join_enz"/>
</dbReference>
<dbReference type="GO" id="GO:0015074">
    <property type="term" value="P:DNA integration"/>
    <property type="evidence" value="ECO:0007669"/>
    <property type="project" value="UniProtKB-KW"/>
</dbReference>
<accession>A0A158JLH9</accession>
<comment type="caution">
    <text evidence="6">The sequence shown here is derived from an EMBL/GenBank/DDBJ whole genome shotgun (WGS) entry which is preliminary data.</text>
</comment>
<dbReference type="OrthoDB" id="662444at2"/>
<dbReference type="PANTHER" id="PTHR30349">
    <property type="entry name" value="PHAGE INTEGRASE-RELATED"/>
    <property type="match status" value="1"/>
</dbReference>
<dbReference type="Gene3D" id="1.10.443.10">
    <property type="entry name" value="Intergrase catalytic core"/>
    <property type="match status" value="1"/>
</dbReference>
<evidence type="ECO:0000256" key="2">
    <source>
        <dbReference type="ARBA" id="ARBA00022908"/>
    </source>
</evidence>
<dbReference type="GO" id="GO:0003677">
    <property type="term" value="F:DNA binding"/>
    <property type="evidence" value="ECO:0007669"/>
    <property type="project" value="UniProtKB-KW"/>
</dbReference>
<dbReference type="SUPFAM" id="SSF56349">
    <property type="entry name" value="DNA breaking-rejoining enzymes"/>
    <property type="match status" value="1"/>
</dbReference>
<dbReference type="EMBL" id="FCNW02000132">
    <property type="protein sequence ID" value="SAL69289.1"/>
    <property type="molecule type" value="Genomic_DNA"/>
</dbReference>
<dbReference type="AlphaFoldDB" id="A0A158JLH9"/>
<organism evidence="6 7">
    <name type="scientific">Caballeronia humi</name>
    <dbReference type="NCBI Taxonomy" id="326474"/>
    <lineage>
        <taxon>Bacteria</taxon>
        <taxon>Pseudomonadati</taxon>
        <taxon>Pseudomonadota</taxon>
        <taxon>Betaproteobacteria</taxon>
        <taxon>Burkholderiales</taxon>
        <taxon>Burkholderiaceae</taxon>
        <taxon>Caballeronia</taxon>
    </lineage>
</organism>
<keyword evidence="7" id="KW-1185">Reference proteome</keyword>
<dbReference type="Pfam" id="PF00589">
    <property type="entry name" value="Phage_integrase"/>
    <property type="match status" value="1"/>
</dbReference>
<gene>
    <name evidence="6" type="ORF">AWB65_06814</name>
</gene>